<feature type="compositionally biased region" description="Polar residues" evidence="12">
    <location>
        <begin position="167"/>
        <end position="176"/>
    </location>
</feature>
<feature type="compositionally biased region" description="Low complexity" evidence="12">
    <location>
        <begin position="902"/>
        <end position="922"/>
    </location>
</feature>
<feature type="domain" description="EGF-like" evidence="14">
    <location>
        <begin position="1084"/>
        <end position="1124"/>
    </location>
</feature>
<evidence type="ECO:0000256" key="11">
    <source>
        <dbReference type="PROSITE-ProRule" id="PRU00076"/>
    </source>
</evidence>
<dbReference type="Gene3D" id="2.10.25.10">
    <property type="entry name" value="Laminin"/>
    <property type="match status" value="18"/>
</dbReference>
<evidence type="ECO:0000313" key="15">
    <source>
        <dbReference type="Proteomes" id="UP000694866"/>
    </source>
</evidence>
<dbReference type="Proteomes" id="UP000694866">
    <property type="component" value="Unplaced"/>
</dbReference>
<protein>
    <submittedName>
        <fullName evidence="16">Fibrillin-2</fullName>
    </submittedName>
</protein>
<feature type="domain" description="EGF-like" evidence="14">
    <location>
        <begin position="1040"/>
        <end position="1083"/>
    </location>
</feature>
<evidence type="ECO:0000256" key="3">
    <source>
        <dbReference type="ARBA" id="ARBA00022525"/>
    </source>
</evidence>
<dbReference type="RefSeq" id="XP_011314655.1">
    <property type="nucleotide sequence ID" value="XM_011316353.1"/>
</dbReference>
<evidence type="ECO:0000256" key="5">
    <source>
        <dbReference type="ARBA" id="ARBA00022536"/>
    </source>
</evidence>
<keyword evidence="4" id="KW-0272">Extracellular matrix</keyword>
<dbReference type="FunFam" id="2.10.25.10:FF:000005">
    <property type="entry name" value="Fibrillin 2"/>
    <property type="match status" value="3"/>
</dbReference>
<dbReference type="PROSITE" id="PS00010">
    <property type="entry name" value="ASX_HYDROXYL"/>
    <property type="match status" value="5"/>
</dbReference>
<dbReference type="PANTHER" id="PTHR24050:SF27">
    <property type="entry name" value="FIBRILLIN-1"/>
    <property type="match status" value="1"/>
</dbReference>
<dbReference type="SMART" id="SM00181">
    <property type="entry name" value="EGF"/>
    <property type="match status" value="14"/>
</dbReference>
<dbReference type="FunFam" id="2.10.25.10:FF:000014">
    <property type="entry name" value="Latent-transforming growth factor beta-binding protein 3"/>
    <property type="match status" value="1"/>
</dbReference>
<keyword evidence="9" id="KW-1015">Disulfide bond</keyword>
<evidence type="ECO:0000256" key="12">
    <source>
        <dbReference type="SAM" id="MobiDB-lite"/>
    </source>
</evidence>
<comment type="similarity">
    <text evidence="2">Belongs to the fibulin family.</text>
</comment>
<reference evidence="16" key="1">
    <citation type="submission" date="2025-08" db="UniProtKB">
        <authorList>
            <consortium name="RefSeq"/>
        </authorList>
    </citation>
    <scope>IDENTIFICATION</scope>
    <source>
        <strain evidence="16">USDA-PBARC FA_bdor</strain>
        <tissue evidence="16">Whole organism</tissue>
    </source>
</reference>
<keyword evidence="3" id="KW-0964">Secreted</keyword>
<dbReference type="InterPro" id="IPR049883">
    <property type="entry name" value="NOTCH1_EGF-like"/>
</dbReference>
<keyword evidence="8" id="KW-0106">Calcium</keyword>
<feature type="region of interest" description="Disordered" evidence="12">
    <location>
        <begin position="262"/>
        <end position="302"/>
    </location>
</feature>
<dbReference type="Pfam" id="PF07645">
    <property type="entry name" value="EGF_CA"/>
    <property type="match status" value="14"/>
</dbReference>
<dbReference type="KEGG" id="fas:105273746"/>
<dbReference type="CDD" id="cd00054">
    <property type="entry name" value="EGF_CA"/>
    <property type="match status" value="8"/>
</dbReference>
<dbReference type="InterPro" id="IPR009030">
    <property type="entry name" value="Growth_fac_rcpt_cys_sf"/>
</dbReference>
<dbReference type="InterPro" id="IPR000742">
    <property type="entry name" value="EGF"/>
</dbReference>
<keyword evidence="5 11" id="KW-0245">EGF-like domain</keyword>
<evidence type="ECO:0000256" key="1">
    <source>
        <dbReference type="ARBA" id="ARBA00004498"/>
    </source>
</evidence>
<evidence type="ECO:0000256" key="13">
    <source>
        <dbReference type="SAM" id="SignalP"/>
    </source>
</evidence>
<organism evidence="15 16">
    <name type="scientific">Fopius arisanus</name>
    <dbReference type="NCBI Taxonomy" id="64838"/>
    <lineage>
        <taxon>Eukaryota</taxon>
        <taxon>Metazoa</taxon>
        <taxon>Ecdysozoa</taxon>
        <taxon>Arthropoda</taxon>
        <taxon>Hexapoda</taxon>
        <taxon>Insecta</taxon>
        <taxon>Pterygota</taxon>
        <taxon>Neoptera</taxon>
        <taxon>Endopterygota</taxon>
        <taxon>Hymenoptera</taxon>
        <taxon>Apocrita</taxon>
        <taxon>Ichneumonoidea</taxon>
        <taxon>Braconidae</taxon>
        <taxon>Opiinae</taxon>
        <taxon>Fopius</taxon>
    </lineage>
</organism>
<dbReference type="Pfam" id="PF14670">
    <property type="entry name" value="FXa_inhibition"/>
    <property type="match status" value="1"/>
</dbReference>
<comment type="caution">
    <text evidence="11">Lacks conserved residue(s) required for the propagation of feature annotation.</text>
</comment>
<dbReference type="PROSITE" id="PS50026">
    <property type="entry name" value="EGF_3"/>
    <property type="match status" value="5"/>
</dbReference>
<evidence type="ECO:0000256" key="10">
    <source>
        <dbReference type="ARBA" id="ARBA00023180"/>
    </source>
</evidence>
<dbReference type="Pfam" id="PF22914">
    <property type="entry name" value="Fibulin_C"/>
    <property type="match status" value="1"/>
</dbReference>
<feature type="compositionally biased region" description="Low complexity" evidence="12">
    <location>
        <begin position="266"/>
        <end position="293"/>
    </location>
</feature>
<dbReference type="GO" id="GO:0005509">
    <property type="term" value="F:calcium ion binding"/>
    <property type="evidence" value="ECO:0007669"/>
    <property type="project" value="InterPro"/>
</dbReference>
<dbReference type="InterPro" id="IPR000152">
    <property type="entry name" value="EGF-type_Asp/Asn_hydroxyl_site"/>
</dbReference>
<dbReference type="OrthoDB" id="10022113at2759"/>
<proteinExistence type="inferred from homology"/>
<feature type="domain" description="EGF-like" evidence="14">
    <location>
        <begin position="1125"/>
        <end position="1167"/>
    </location>
</feature>
<feature type="domain" description="EGF-like" evidence="14">
    <location>
        <begin position="998"/>
        <end position="1039"/>
    </location>
</feature>
<keyword evidence="10" id="KW-0325">Glycoprotein</keyword>
<dbReference type="FunFam" id="2.10.25.10:FF:000010">
    <property type="entry name" value="Pro-epidermal growth factor"/>
    <property type="match status" value="1"/>
</dbReference>
<keyword evidence="6 13" id="KW-0732">Signal</keyword>
<evidence type="ECO:0000256" key="6">
    <source>
        <dbReference type="ARBA" id="ARBA00022729"/>
    </source>
</evidence>
<keyword evidence="15" id="KW-1185">Reference proteome</keyword>
<dbReference type="GeneID" id="105273746"/>
<dbReference type="InterPro" id="IPR001881">
    <property type="entry name" value="EGF-like_Ca-bd_dom"/>
</dbReference>
<dbReference type="FunFam" id="2.10.25.10:FF:000240">
    <property type="entry name" value="Vitamin K-dependent protein S"/>
    <property type="match status" value="1"/>
</dbReference>
<dbReference type="PANTHER" id="PTHR24050">
    <property type="entry name" value="PA14 DOMAIN-CONTAINING PROTEIN"/>
    <property type="match status" value="1"/>
</dbReference>
<gene>
    <name evidence="16" type="primary">LOC105273746</name>
</gene>
<feature type="signal peptide" evidence="13">
    <location>
        <begin position="1"/>
        <end position="28"/>
    </location>
</feature>
<name>A0A9R1TSX3_9HYME</name>
<dbReference type="SUPFAM" id="SSF57184">
    <property type="entry name" value="Growth factor receptor domain"/>
    <property type="match status" value="6"/>
</dbReference>
<evidence type="ECO:0000259" key="14">
    <source>
        <dbReference type="PROSITE" id="PS50026"/>
    </source>
</evidence>
<feature type="domain" description="EGF-like" evidence="14">
    <location>
        <begin position="776"/>
        <end position="814"/>
    </location>
</feature>
<dbReference type="SMART" id="SM00179">
    <property type="entry name" value="EGF_CA"/>
    <property type="match status" value="18"/>
</dbReference>
<feature type="compositionally biased region" description="Low complexity" evidence="12">
    <location>
        <begin position="177"/>
        <end position="192"/>
    </location>
</feature>
<keyword evidence="7" id="KW-0677">Repeat</keyword>
<sequence>MIRSSMGTKPFVFIICSIISWIHQQGDAADTRMEEQFEKCCGLGTSWASEGLRCEKFGGPVSGVPPVEQGMCLETVDICCNREYHRKNCEKGKDKARKGLGCESSGGVGGGRSDGYEQDCCEGCKLGILSGSLGQNCAFKAFRFGKPWDSVFLECCNEATGVTSTTNQAQTRSSGNTANGTITTPSTTSTDSMDFSAFPSTLGMNSSSTADNLPTPVLDDICKLLKGLLCSHICVPTPGSYHCACPKGYVLLEDEKTCRTDEPIVSSSSSSATPSQSPTSTSTPTSTTPEGTTKPQSSVRCPLGYRYNPSTNSCNDIDECSDPETSLCPNGTHFCINTQGSFTCHELTASKTCPAGFKFEILEKRCKDVDECAEGLHGCLQEVETCRNTEGAYECDIQCRKGFTFSRNLGICIDIDECVEEKIMCPTDKPTCVNGPGGYKCVKLGSSDDDDVENISNEVTNFKPSAVSKKQNLLSRTDKTRESLTPEVQRFQSLKRPCPPGYRFDGAKCADIDECSGGPGCQEHERCVNRLGGYDCHLLCNAGWYFDRITKTCQDVDECLLGRHNCSQPTHSCHNTNGSFVCLEVPPCSPGYRRALDRSCVDVDECLDNLHNCRLEYHQYCVNRPGGFDCITRLPECEDGYAYSLLTRGCEDVDECKKPGGSPCDHRLQERCINLKGSFRCERPVEIISPQRSRPACPPGYRYDVMRRQCGDIDECREKTDICGQEVCYNQPGGYSCARAPAPVTSGQIRQETLATSGPMQCAPGLRYVRNRGCADIDECSTIEDICTSNEECVNTVGSYVCNCRTGFRRENLTQACVDINECQLQNDCLPTQRCDNTLGSYNCVRFLPCGTGYTLNAATEICEDDDECLLGTHDCSEGYHCRNTLGSYRCNKNPRGSQQNPPRTTTRRPPFTPVTTTMMTPAIDSRNHPERSCPRGFSPGVGGQCIDIDECSLGVNPCSQSSLQQCVNTMGSYRCVSRVICGAGFTLDSKTNSHCVDIDECADGTHRCKFGQTCENRPGGYACACPPGHAIGPNRECIDIDECSIYARNICGATGRCENTVGSFKCTCDAGFEKAVGSNACEDINECQRNPRICQHDCVNVWGSYKCLCKPGYSLNHDNRSCSDVDECQMFKDNNLCVGFCDNTPGSYSCRCPDGYRLGEDGRTCQDIDECSAGTVCRDPNEMCQNTRGGYKCNRIQCPQGYHRDQERKNRCTRASRYCPSGDIACYQSPSHFSYNFITFVSMLPIPRTGQLELFTMRGTHLPGSIMRFSMALVDARAPPGVLRATESCFALRRPSPSQAVLVLTKSLPGPQEIELDLSLEIYHDTAFAASAVAKLFIYVTQFEF</sequence>
<dbReference type="InterPro" id="IPR026823">
    <property type="entry name" value="cEGF"/>
</dbReference>
<evidence type="ECO:0000313" key="16">
    <source>
        <dbReference type="RefSeq" id="XP_011314655.1"/>
    </source>
</evidence>
<dbReference type="SUPFAM" id="SSF57196">
    <property type="entry name" value="EGF/Laminin"/>
    <property type="match status" value="2"/>
</dbReference>
<evidence type="ECO:0000256" key="7">
    <source>
        <dbReference type="ARBA" id="ARBA00022737"/>
    </source>
</evidence>
<dbReference type="FunFam" id="2.10.25.10:FF:000017">
    <property type="entry name" value="latent-transforming growth factor beta-binding protein 4 isoform X1"/>
    <property type="match status" value="1"/>
</dbReference>
<evidence type="ECO:0000256" key="9">
    <source>
        <dbReference type="ARBA" id="ARBA00023157"/>
    </source>
</evidence>
<evidence type="ECO:0000256" key="8">
    <source>
        <dbReference type="ARBA" id="ARBA00022837"/>
    </source>
</evidence>
<evidence type="ECO:0000256" key="2">
    <source>
        <dbReference type="ARBA" id="ARBA00006127"/>
    </source>
</evidence>
<dbReference type="InterPro" id="IPR055088">
    <property type="entry name" value="Fibulin_C"/>
</dbReference>
<comment type="subcellular location">
    <subcellularLocation>
        <location evidence="1">Secreted</location>
        <location evidence="1">Extracellular space</location>
        <location evidence="1">Extracellular matrix</location>
    </subcellularLocation>
</comment>
<feature type="chain" id="PRO_5040162701" evidence="13">
    <location>
        <begin position="29"/>
        <end position="1346"/>
    </location>
</feature>
<feature type="region of interest" description="Disordered" evidence="12">
    <location>
        <begin position="893"/>
        <end position="932"/>
    </location>
</feature>
<dbReference type="PROSITE" id="PS01187">
    <property type="entry name" value="EGF_CA"/>
    <property type="match status" value="6"/>
</dbReference>
<dbReference type="InterPro" id="IPR052235">
    <property type="entry name" value="Nephronectin_domain"/>
</dbReference>
<dbReference type="InterPro" id="IPR018097">
    <property type="entry name" value="EGF_Ca-bd_CS"/>
</dbReference>
<evidence type="ECO:0000256" key="4">
    <source>
        <dbReference type="ARBA" id="ARBA00022530"/>
    </source>
</evidence>
<dbReference type="PROSITE" id="PS01186">
    <property type="entry name" value="EGF_2"/>
    <property type="match status" value="4"/>
</dbReference>
<feature type="region of interest" description="Disordered" evidence="12">
    <location>
        <begin position="167"/>
        <end position="193"/>
    </location>
</feature>
<accession>A0A9R1TSX3</accession>
<dbReference type="Pfam" id="PF12662">
    <property type="entry name" value="cEGF"/>
    <property type="match status" value="2"/>
</dbReference>